<sequence>MYFLGVSADNKPDPVLGYDLRMQTRHGFRRRAPVPSMSILSMQSLALRTPRRTNLTLTLYSLAHRTNLFTALSLNRMCMLPWKDTTLPSLHMDRPPQGRRTPSGNESEPGIIPRAMKDVSDSSSETRRGNISFVAPTSRSATSPSMISSLLLTVRL</sequence>
<feature type="compositionally biased region" description="Basic and acidic residues" evidence="1">
    <location>
        <begin position="115"/>
        <end position="128"/>
    </location>
</feature>
<dbReference type="AlphaFoldDB" id="A0A9P7VH02"/>
<reference evidence="2" key="1">
    <citation type="submission" date="2020-11" db="EMBL/GenBank/DDBJ databases">
        <title>Adaptations for nitrogen fixation in a non-lichenized fungal sporocarp promotes dispersal by wood-feeding termites.</title>
        <authorList>
            <consortium name="DOE Joint Genome Institute"/>
            <person name="Koch R.A."/>
            <person name="Yoon G."/>
            <person name="Arayal U."/>
            <person name="Lail K."/>
            <person name="Amirebrahimi M."/>
            <person name="Labutti K."/>
            <person name="Lipzen A."/>
            <person name="Riley R."/>
            <person name="Barry K."/>
            <person name="Henrissat B."/>
            <person name="Grigoriev I.V."/>
            <person name="Herr J.R."/>
            <person name="Aime M.C."/>
        </authorList>
    </citation>
    <scope>NUCLEOTIDE SEQUENCE</scope>
    <source>
        <strain evidence="2">MCA 3950</strain>
    </source>
</reference>
<evidence type="ECO:0000256" key="1">
    <source>
        <dbReference type="SAM" id="MobiDB-lite"/>
    </source>
</evidence>
<dbReference type="Proteomes" id="UP000812287">
    <property type="component" value="Unassembled WGS sequence"/>
</dbReference>
<accession>A0A9P7VH02</accession>
<organism evidence="2 3">
    <name type="scientific">Guyanagaster necrorhizus</name>
    <dbReference type="NCBI Taxonomy" id="856835"/>
    <lineage>
        <taxon>Eukaryota</taxon>
        <taxon>Fungi</taxon>
        <taxon>Dikarya</taxon>
        <taxon>Basidiomycota</taxon>
        <taxon>Agaricomycotina</taxon>
        <taxon>Agaricomycetes</taxon>
        <taxon>Agaricomycetidae</taxon>
        <taxon>Agaricales</taxon>
        <taxon>Marasmiineae</taxon>
        <taxon>Physalacriaceae</taxon>
        <taxon>Guyanagaster</taxon>
    </lineage>
</organism>
<comment type="caution">
    <text evidence="2">The sequence shown here is derived from an EMBL/GenBank/DDBJ whole genome shotgun (WGS) entry which is preliminary data.</text>
</comment>
<evidence type="ECO:0000313" key="3">
    <source>
        <dbReference type="Proteomes" id="UP000812287"/>
    </source>
</evidence>
<feature type="region of interest" description="Disordered" evidence="1">
    <location>
        <begin position="88"/>
        <end position="142"/>
    </location>
</feature>
<gene>
    <name evidence="2" type="ORF">BT62DRAFT_625437</name>
</gene>
<proteinExistence type="predicted"/>
<evidence type="ECO:0000313" key="2">
    <source>
        <dbReference type="EMBL" id="KAG7440397.1"/>
    </source>
</evidence>
<name>A0A9P7VH02_9AGAR</name>
<keyword evidence="3" id="KW-1185">Reference proteome</keyword>
<dbReference type="EMBL" id="MU250572">
    <property type="protein sequence ID" value="KAG7440397.1"/>
    <property type="molecule type" value="Genomic_DNA"/>
</dbReference>
<protein>
    <submittedName>
        <fullName evidence="2">Uncharacterized protein</fullName>
    </submittedName>
</protein>
<dbReference type="GeneID" id="66103956"/>
<dbReference type="RefSeq" id="XP_043033897.1">
    <property type="nucleotide sequence ID" value="XM_043181660.1"/>
</dbReference>